<comment type="similarity">
    <text evidence="1">Belongs to the short-chain dehydrogenases/reductases (SDR) family.</text>
</comment>
<evidence type="ECO:0000313" key="3">
    <source>
        <dbReference type="EMBL" id="SMC70010.1"/>
    </source>
</evidence>
<protein>
    <submittedName>
        <fullName evidence="3">Glucose 1-dehydrogenase/2-deoxy-D-gluconate 3-dehydrogenase</fullName>
    </submittedName>
</protein>
<name>A0A1W2BB61_9BURK</name>
<dbReference type="OrthoDB" id="8557335at2"/>
<dbReference type="InterPro" id="IPR036291">
    <property type="entry name" value="NAD(P)-bd_dom_sf"/>
</dbReference>
<dbReference type="RefSeq" id="WP_084284663.1">
    <property type="nucleotide sequence ID" value="NZ_FWXJ01000012.1"/>
</dbReference>
<dbReference type="PANTHER" id="PTHR24321">
    <property type="entry name" value="DEHYDROGENASES, SHORT CHAIN"/>
    <property type="match status" value="1"/>
</dbReference>
<gene>
    <name evidence="3" type="ORF">SAMN06296008_11210</name>
</gene>
<reference evidence="3 4" key="1">
    <citation type="submission" date="2017-04" db="EMBL/GenBank/DDBJ databases">
        <authorList>
            <person name="Afonso C.L."/>
            <person name="Miller P.J."/>
            <person name="Scott M.A."/>
            <person name="Spackman E."/>
            <person name="Goraichik I."/>
            <person name="Dimitrov K.M."/>
            <person name="Suarez D.L."/>
            <person name="Swayne D.E."/>
        </authorList>
    </citation>
    <scope>NUCLEOTIDE SEQUENCE [LARGE SCALE GENOMIC DNA]</scope>
    <source>
        <strain evidence="3 4">VK13</strain>
    </source>
</reference>
<dbReference type="STRING" id="1938817.SAMN06296008_11210"/>
<accession>A0A1W2BB61</accession>
<keyword evidence="4" id="KW-1185">Reference proteome</keyword>
<dbReference type="PRINTS" id="PR00080">
    <property type="entry name" value="SDRFAMILY"/>
</dbReference>
<dbReference type="GO" id="GO:0016491">
    <property type="term" value="F:oxidoreductase activity"/>
    <property type="evidence" value="ECO:0007669"/>
    <property type="project" value="UniProtKB-KW"/>
</dbReference>
<evidence type="ECO:0000313" key="4">
    <source>
        <dbReference type="Proteomes" id="UP000192708"/>
    </source>
</evidence>
<dbReference type="PROSITE" id="PS00061">
    <property type="entry name" value="ADH_SHORT"/>
    <property type="match status" value="1"/>
</dbReference>
<keyword evidence="2" id="KW-0560">Oxidoreductase</keyword>
<dbReference type="InterPro" id="IPR020904">
    <property type="entry name" value="Sc_DH/Rdtase_CS"/>
</dbReference>
<dbReference type="PRINTS" id="PR00081">
    <property type="entry name" value="GDHRDH"/>
</dbReference>
<dbReference type="InterPro" id="IPR002347">
    <property type="entry name" value="SDR_fam"/>
</dbReference>
<sequence>MSSLKNQAALITGASYGIGQASAIALAQAGFDIIITDLNTDSLNQTLEKVKACGVKVLPLSLNITLQDSIDQALSKAFEAFPYLNTLVNNAGLPSLRKLAIDTTRLEWENIINTNLTGTFFMSTSFAKHLIKNQMQGSIIQLASTHGLVGFQGASTYGISKAGIIHLSKMLAIELAPHQIRVNSIAPGTTFTESRAPSLEDPVRKAEMLNRVPLGRFAQSDEIAGAVTYLASDLASFMTGQTLTLDGGLTVY</sequence>
<organism evidence="3 4">
    <name type="scientific">Polynucleobacter kasalickyi</name>
    <dbReference type="NCBI Taxonomy" id="1938817"/>
    <lineage>
        <taxon>Bacteria</taxon>
        <taxon>Pseudomonadati</taxon>
        <taxon>Pseudomonadota</taxon>
        <taxon>Betaproteobacteria</taxon>
        <taxon>Burkholderiales</taxon>
        <taxon>Burkholderiaceae</taxon>
        <taxon>Polynucleobacter</taxon>
    </lineage>
</organism>
<dbReference type="Pfam" id="PF13561">
    <property type="entry name" value="adh_short_C2"/>
    <property type="match status" value="1"/>
</dbReference>
<dbReference type="Gene3D" id="3.40.50.720">
    <property type="entry name" value="NAD(P)-binding Rossmann-like Domain"/>
    <property type="match status" value="1"/>
</dbReference>
<dbReference type="Proteomes" id="UP000192708">
    <property type="component" value="Unassembled WGS sequence"/>
</dbReference>
<dbReference type="FunFam" id="3.40.50.720:FF:000084">
    <property type="entry name" value="Short-chain dehydrogenase reductase"/>
    <property type="match status" value="1"/>
</dbReference>
<dbReference type="SUPFAM" id="SSF51735">
    <property type="entry name" value="NAD(P)-binding Rossmann-fold domains"/>
    <property type="match status" value="1"/>
</dbReference>
<proteinExistence type="inferred from homology"/>
<dbReference type="AlphaFoldDB" id="A0A1W2BB61"/>
<dbReference type="EMBL" id="FWXJ01000012">
    <property type="protein sequence ID" value="SMC70010.1"/>
    <property type="molecule type" value="Genomic_DNA"/>
</dbReference>
<dbReference type="PANTHER" id="PTHR24321:SF8">
    <property type="entry name" value="ESTRADIOL 17-BETA-DEHYDROGENASE 8-RELATED"/>
    <property type="match status" value="1"/>
</dbReference>
<evidence type="ECO:0000256" key="1">
    <source>
        <dbReference type="ARBA" id="ARBA00006484"/>
    </source>
</evidence>
<evidence type="ECO:0000256" key="2">
    <source>
        <dbReference type="ARBA" id="ARBA00023002"/>
    </source>
</evidence>